<gene>
    <name evidence="1" type="ORF">CTAYLR_009150</name>
</gene>
<dbReference type="PANTHER" id="PTHR14614">
    <property type="entry name" value="HEPATOCELLULAR CARCINOMA-ASSOCIATED ANTIGEN"/>
    <property type="match status" value="1"/>
</dbReference>
<dbReference type="InterPro" id="IPR029063">
    <property type="entry name" value="SAM-dependent_MTases_sf"/>
</dbReference>
<reference evidence="1" key="1">
    <citation type="submission" date="2023-01" db="EMBL/GenBank/DDBJ databases">
        <title>Metagenome sequencing of chrysophaentin producing Chrysophaeum taylorii.</title>
        <authorList>
            <person name="Davison J."/>
            <person name="Bewley C."/>
        </authorList>
    </citation>
    <scope>NUCLEOTIDE SEQUENCE</scope>
    <source>
        <strain evidence="1">NIES-1699</strain>
    </source>
</reference>
<evidence type="ECO:0000313" key="1">
    <source>
        <dbReference type="EMBL" id="KAJ8607117.1"/>
    </source>
</evidence>
<sequence>MEWLFLDTDYKEKVYDVGFPQPVLCLEAACTDHDLTGQVVWPVSVALARFATTLRGRIVEVGAGCGLPGLAAARSGETTVALTDGSDVVLDLLRQSVARFGSRAKVFKLVWGDRGSVEDFLSEFGEPVDVVIGADVVAWPTAVEPLLQTVRALGAPVFYCGFVCRATSTRDLFYAQARRYGFDVAGIGDDPRGLEDPQEQQTRALLRITRKTEEGRIPLTFLSDDPEAYENSRPAC</sequence>
<keyword evidence="2" id="KW-1185">Reference proteome</keyword>
<comment type="caution">
    <text evidence="1">The sequence shown here is derived from an EMBL/GenBank/DDBJ whole genome shotgun (WGS) entry which is preliminary data.</text>
</comment>
<dbReference type="Proteomes" id="UP001230188">
    <property type="component" value="Unassembled WGS sequence"/>
</dbReference>
<evidence type="ECO:0000313" key="2">
    <source>
        <dbReference type="Proteomes" id="UP001230188"/>
    </source>
</evidence>
<dbReference type="Gene3D" id="3.40.50.150">
    <property type="entry name" value="Vaccinia Virus protein VP39"/>
    <property type="match status" value="1"/>
</dbReference>
<dbReference type="AlphaFoldDB" id="A0AAD7XMQ2"/>
<protein>
    <submittedName>
        <fullName evidence="1">Uncharacterized protein</fullName>
    </submittedName>
</protein>
<dbReference type="CDD" id="cd02440">
    <property type="entry name" value="AdoMet_MTases"/>
    <property type="match status" value="1"/>
</dbReference>
<name>A0AAD7XMQ2_9STRA</name>
<accession>A0AAD7XMQ2</accession>
<dbReference type="PANTHER" id="PTHR14614:SF157">
    <property type="entry name" value="METHYLTRANSFERASE TYPE 12 DOMAIN-CONTAINING PROTEIN"/>
    <property type="match status" value="1"/>
</dbReference>
<organism evidence="1 2">
    <name type="scientific">Chrysophaeum taylorii</name>
    <dbReference type="NCBI Taxonomy" id="2483200"/>
    <lineage>
        <taxon>Eukaryota</taxon>
        <taxon>Sar</taxon>
        <taxon>Stramenopiles</taxon>
        <taxon>Ochrophyta</taxon>
        <taxon>Pelagophyceae</taxon>
        <taxon>Pelagomonadales</taxon>
        <taxon>Pelagomonadaceae</taxon>
        <taxon>Chrysophaeum</taxon>
    </lineage>
</organism>
<dbReference type="InterPro" id="IPR019410">
    <property type="entry name" value="Methyltransf_16"/>
</dbReference>
<dbReference type="SUPFAM" id="SSF53335">
    <property type="entry name" value="S-adenosyl-L-methionine-dependent methyltransferases"/>
    <property type="match status" value="1"/>
</dbReference>
<dbReference type="Pfam" id="PF10294">
    <property type="entry name" value="Methyltransf_16"/>
    <property type="match status" value="1"/>
</dbReference>
<dbReference type="EMBL" id="JAQMWT010000232">
    <property type="protein sequence ID" value="KAJ8607117.1"/>
    <property type="molecule type" value="Genomic_DNA"/>
</dbReference>
<proteinExistence type="predicted"/>